<evidence type="ECO:0000259" key="15">
    <source>
        <dbReference type="PROSITE" id="PS51786"/>
    </source>
</evidence>
<dbReference type="InterPro" id="IPR004815">
    <property type="entry name" value="Lon_bac/euk-typ"/>
</dbReference>
<dbReference type="InterPro" id="IPR027065">
    <property type="entry name" value="Lon_Prtase"/>
</dbReference>
<dbReference type="InterPro" id="IPR003111">
    <property type="entry name" value="Lon_prtase_N"/>
</dbReference>
<dbReference type="SMART" id="SM00382">
    <property type="entry name" value="AAA"/>
    <property type="match status" value="1"/>
</dbReference>
<dbReference type="PRINTS" id="PR00830">
    <property type="entry name" value="ENDOLAPTASE"/>
</dbReference>
<dbReference type="GO" id="GO:0034605">
    <property type="term" value="P:cellular response to heat"/>
    <property type="evidence" value="ECO:0007669"/>
    <property type="project" value="UniProtKB-UniRule"/>
</dbReference>
<dbReference type="EC" id="3.4.21.53" evidence="9 10"/>
<proteinExistence type="evidence at transcript level"/>
<dbReference type="EMBL" id="PFMR01000098">
    <property type="protein sequence ID" value="PIZ17644.1"/>
    <property type="molecule type" value="Genomic_DNA"/>
</dbReference>
<dbReference type="Pfam" id="PF22667">
    <property type="entry name" value="Lon_lid"/>
    <property type="match status" value="1"/>
</dbReference>
<dbReference type="Proteomes" id="UP000229307">
    <property type="component" value="Unassembled WGS sequence"/>
</dbReference>
<dbReference type="InterPro" id="IPR027543">
    <property type="entry name" value="Lon_bac"/>
</dbReference>
<dbReference type="Gene3D" id="1.20.58.1480">
    <property type="match status" value="1"/>
</dbReference>
<dbReference type="GO" id="GO:0004252">
    <property type="term" value="F:serine-type endopeptidase activity"/>
    <property type="evidence" value="ECO:0007669"/>
    <property type="project" value="UniProtKB-UniRule"/>
</dbReference>
<protein>
    <recommendedName>
        <fullName evidence="9 10">Lon protease</fullName>
        <ecNumber evidence="9 10">3.4.21.53</ecNumber>
    </recommendedName>
    <alternativeName>
        <fullName evidence="9">ATP-dependent protease La</fullName>
    </alternativeName>
</protein>
<keyword evidence="8 9" id="KW-0346">Stress response</keyword>
<comment type="induction">
    <text evidence="9">By heat shock.</text>
</comment>
<dbReference type="Gene3D" id="3.40.50.300">
    <property type="entry name" value="P-loop containing nucleotide triphosphate hydrolases"/>
    <property type="match status" value="1"/>
</dbReference>
<reference evidence="18" key="1">
    <citation type="submission" date="2017-09" db="EMBL/GenBank/DDBJ databases">
        <title>Depth-based differentiation of microbial function through sediment-hosted aquifers and enrichment of novel symbionts in the deep terrestrial subsurface.</title>
        <authorList>
            <person name="Probst A.J."/>
            <person name="Ladd B."/>
            <person name="Jarett J.K."/>
            <person name="Geller-Mcgrath D.E."/>
            <person name="Sieber C.M.K."/>
            <person name="Emerson J.B."/>
            <person name="Anantharaman K."/>
            <person name="Thomas B.C."/>
            <person name="Malmstrom R."/>
            <person name="Stieglmeier M."/>
            <person name="Klingl A."/>
            <person name="Woyke T."/>
            <person name="Ryan C.M."/>
            <person name="Banfield J.F."/>
        </authorList>
    </citation>
    <scope>NUCLEOTIDE SEQUENCE [LARGE SCALE GENOMIC DNA]</scope>
</reference>
<keyword evidence="6 9" id="KW-0720">Serine protease</keyword>
<dbReference type="Pfam" id="PF00004">
    <property type="entry name" value="AAA"/>
    <property type="match status" value="1"/>
</dbReference>
<dbReference type="PROSITE" id="PS01046">
    <property type="entry name" value="LON_SER"/>
    <property type="match status" value="1"/>
</dbReference>
<evidence type="ECO:0000313" key="18">
    <source>
        <dbReference type="Proteomes" id="UP000229307"/>
    </source>
</evidence>
<dbReference type="Gene3D" id="3.30.230.10">
    <property type="match status" value="1"/>
</dbReference>
<dbReference type="GO" id="GO:0005737">
    <property type="term" value="C:cytoplasm"/>
    <property type="evidence" value="ECO:0007669"/>
    <property type="project" value="UniProtKB-SubCell"/>
</dbReference>
<dbReference type="InterPro" id="IPR003593">
    <property type="entry name" value="AAA+_ATPase"/>
</dbReference>
<evidence type="ECO:0000256" key="14">
    <source>
        <dbReference type="RuleBase" id="RU000591"/>
    </source>
</evidence>
<feature type="domain" description="Lon proteolytic" evidence="15">
    <location>
        <begin position="598"/>
        <end position="778"/>
    </location>
</feature>
<dbReference type="GO" id="GO:0006515">
    <property type="term" value="P:protein quality control for misfolded or incompletely synthesized proteins"/>
    <property type="evidence" value="ECO:0007669"/>
    <property type="project" value="UniProtKB-UniRule"/>
</dbReference>
<dbReference type="Pfam" id="PF05362">
    <property type="entry name" value="Lon_C"/>
    <property type="match status" value="1"/>
</dbReference>
<dbReference type="InterPro" id="IPR008268">
    <property type="entry name" value="Peptidase_S16_AS"/>
</dbReference>
<evidence type="ECO:0000256" key="1">
    <source>
        <dbReference type="ARBA" id="ARBA00004496"/>
    </source>
</evidence>
<dbReference type="SUPFAM" id="SSF52540">
    <property type="entry name" value="P-loop containing nucleoside triphosphate hydrolases"/>
    <property type="match status" value="1"/>
</dbReference>
<comment type="function">
    <text evidence="9">ATP-dependent serine protease that mediates the selective degradation of mutant and abnormal proteins as well as certain short-lived regulatory proteins. Required for cellular homeostasis and for survival from DNA damage and developmental changes induced by stress. Degrades polypeptides processively to yield small peptide fragments that are 5 to 10 amino acids long. Binds to DNA in a double-stranded, site-specific manner.</text>
</comment>
<dbReference type="PIRSF" id="PIRSF001174">
    <property type="entry name" value="Lon_proteas"/>
    <property type="match status" value="1"/>
</dbReference>
<dbReference type="Gene3D" id="1.20.5.5270">
    <property type="match status" value="1"/>
</dbReference>
<dbReference type="SUPFAM" id="SSF88697">
    <property type="entry name" value="PUA domain-like"/>
    <property type="match status" value="1"/>
</dbReference>
<comment type="catalytic activity">
    <reaction evidence="9 10 13">
        <text>Hydrolysis of proteins in presence of ATP.</text>
        <dbReference type="EC" id="3.4.21.53"/>
    </reaction>
</comment>
<evidence type="ECO:0000256" key="7">
    <source>
        <dbReference type="ARBA" id="ARBA00022840"/>
    </source>
</evidence>
<dbReference type="SMART" id="SM00464">
    <property type="entry name" value="LON"/>
    <property type="match status" value="1"/>
</dbReference>
<evidence type="ECO:0000256" key="12">
    <source>
        <dbReference type="PIRSR" id="PIRSR001174-2"/>
    </source>
</evidence>
<dbReference type="PROSITE" id="PS51787">
    <property type="entry name" value="LON_N"/>
    <property type="match status" value="1"/>
</dbReference>
<comment type="similarity">
    <text evidence="9 10 13 14">Belongs to the peptidase S16 family.</text>
</comment>
<evidence type="ECO:0000256" key="11">
    <source>
        <dbReference type="PIRSR" id="PIRSR001174-1"/>
    </source>
</evidence>
<dbReference type="Pfam" id="PF02190">
    <property type="entry name" value="LON_substr_bdg"/>
    <property type="match status" value="1"/>
</dbReference>
<feature type="domain" description="Lon N-terminal" evidence="16">
    <location>
        <begin position="16"/>
        <end position="209"/>
    </location>
</feature>
<gene>
    <name evidence="9 17" type="primary">lon</name>
    <name evidence="17" type="ORF">COY52_03585</name>
</gene>
<dbReference type="GO" id="GO:0043565">
    <property type="term" value="F:sequence-specific DNA binding"/>
    <property type="evidence" value="ECO:0007669"/>
    <property type="project" value="UniProtKB-UniRule"/>
</dbReference>
<keyword evidence="4 9" id="KW-0547">Nucleotide-binding</keyword>
<comment type="caution">
    <text evidence="17">The sequence shown here is derived from an EMBL/GenBank/DDBJ whole genome shotgun (WGS) entry which is preliminary data.</text>
</comment>
<dbReference type="InterPro" id="IPR003959">
    <property type="entry name" value="ATPase_AAA_core"/>
</dbReference>
<sequence>MAKKIERDRNKVVEAVPLLPVRDVVIFPYMVVPLLVGRLKSVNALEEAMLHDRLILICTQKDPKVEEPVPEDISGIGTLSEILQLLKLPDGTAKILVEGLRRMRVKGYLPSDRFFRVGVEDVAGGVGRTPELEALMRAVQEQFEKYVNINPRIPPEILGTLIGVDEPGRFADIIVGHLPVKLQDRQKLLEAVNPKERLETLFGVLKSELEILSLEDKIQKKVLTKIGKVQKDYYLNEQLKAIQEELGEKGESNDVEVLRKQIKEAKMPQDIEEKALKELERLKQLFPLSPETAVIRNYLDWLAGLPWSKETEDKIDIDKAEKILEEDHYGLKKVKERILEYLAVRKLVDRMKGPILCFVGPPGTGKTSVGKSIARSLGRKFIRVSLGGIRDEAEIRGHRRTYVGALPGRIIQSIRKAQSKNPVFVFDEIDKLGVDFRGDPSSALLEALDPEQNNSFSDNYLEVPFDLSKVMFITTANTLFPVPAALRDRLEVIEFPGYTDEEKLHIAQRFLIPKELEAHGLNKDNLEMSKPALLRIIHEYTKEAGVRNLEREIANICRKAAKNIARKDERSLKLRIAESNVPKYLGPVRFERSKKEQKKDIGVVTGLAWTEAGGDILLAEAVVIPGKGQLLLTGQMGEVMQESAKAALSYIRSRTGMLGVKKDFYKKYDIHIHVPMGAIPKDGPSAGITLATAMVSALTKKPVSPDIAMTGEITLRGRVLPVGGIKEKVLAAHRAEIKTIIMSSENKKDLEDVPKNIMKQIKFRFVKNMDDVMKIAGL</sequence>
<evidence type="ECO:0000256" key="6">
    <source>
        <dbReference type="ARBA" id="ARBA00022825"/>
    </source>
</evidence>
<dbReference type="FunFam" id="1.20.5.5270:FF:000002">
    <property type="entry name" value="Lon protease homolog"/>
    <property type="match status" value="1"/>
</dbReference>
<dbReference type="PROSITE" id="PS51786">
    <property type="entry name" value="LON_PROTEOLYTIC"/>
    <property type="match status" value="1"/>
</dbReference>
<evidence type="ECO:0000259" key="16">
    <source>
        <dbReference type="PROSITE" id="PS51787"/>
    </source>
</evidence>
<evidence type="ECO:0000256" key="2">
    <source>
        <dbReference type="ARBA" id="ARBA00022490"/>
    </source>
</evidence>
<name>A0A2M7SDT1_9BACT</name>
<evidence type="ECO:0000256" key="3">
    <source>
        <dbReference type="ARBA" id="ARBA00022670"/>
    </source>
</evidence>
<dbReference type="HAMAP" id="MF_01973">
    <property type="entry name" value="lon_bact"/>
    <property type="match status" value="1"/>
</dbReference>
<accession>A0A2M7SDT1</accession>
<keyword evidence="5 9" id="KW-0378">Hydrolase</keyword>
<dbReference type="InterPro" id="IPR020568">
    <property type="entry name" value="Ribosomal_Su5_D2-typ_SF"/>
</dbReference>
<evidence type="ECO:0000256" key="10">
    <source>
        <dbReference type="PIRNR" id="PIRNR001174"/>
    </source>
</evidence>
<evidence type="ECO:0000256" key="13">
    <source>
        <dbReference type="PROSITE-ProRule" id="PRU01122"/>
    </source>
</evidence>
<dbReference type="InterPro" id="IPR054594">
    <property type="entry name" value="Lon_lid"/>
</dbReference>
<evidence type="ECO:0000313" key="17">
    <source>
        <dbReference type="EMBL" id="PIZ17644.1"/>
    </source>
</evidence>
<feature type="active site" evidence="9 11">
    <location>
        <position position="728"/>
    </location>
</feature>
<dbReference type="GO" id="GO:0016887">
    <property type="term" value="F:ATP hydrolysis activity"/>
    <property type="evidence" value="ECO:0007669"/>
    <property type="project" value="UniProtKB-UniRule"/>
</dbReference>
<dbReference type="InterPro" id="IPR046336">
    <property type="entry name" value="Lon_prtase_N_sf"/>
</dbReference>
<dbReference type="InterPro" id="IPR014721">
    <property type="entry name" value="Ribsml_uS5_D2-typ_fold_subgr"/>
</dbReference>
<keyword evidence="7 9" id="KW-0067">ATP-binding</keyword>
<dbReference type="Gene3D" id="2.30.130.40">
    <property type="entry name" value="LON domain-like"/>
    <property type="match status" value="1"/>
</dbReference>
<feature type="binding site" evidence="9 12">
    <location>
        <begin position="360"/>
        <end position="367"/>
    </location>
    <ligand>
        <name>ATP</name>
        <dbReference type="ChEBI" id="CHEBI:30616"/>
    </ligand>
</feature>
<comment type="subunit">
    <text evidence="9 10">Homohexamer. Organized in a ring with a central cavity.</text>
</comment>
<dbReference type="SUPFAM" id="SSF54211">
    <property type="entry name" value="Ribosomal protein S5 domain 2-like"/>
    <property type="match status" value="1"/>
</dbReference>
<keyword evidence="3 9" id="KW-0645">Protease</keyword>
<dbReference type="InterPro" id="IPR027417">
    <property type="entry name" value="P-loop_NTPase"/>
</dbReference>
<dbReference type="NCBIfam" id="NF008053">
    <property type="entry name" value="PRK10787.1"/>
    <property type="match status" value="1"/>
</dbReference>
<evidence type="ECO:0000256" key="9">
    <source>
        <dbReference type="HAMAP-Rule" id="MF_01973"/>
    </source>
</evidence>
<dbReference type="PANTHER" id="PTHR10046">
    <property type="entry name" value="ATP DEPENDENT LON PROTEASE FAMILY MEMBER"/>
    <property type="match status" value="1"/>
</dbReference>
<evidence type="ECO:0000256" key="8">
    <source>
        <dbReference type="ARBA" id="ARBA00023016"/>
    </source>
</evidence>
<keyword evidence="2 9" id="KW-0963">Cytoplasm</keyword>
<dbReference type="GO" id="GO:0005524">
    <property type="term" value="F:ATP binding"/>
    <property type="evidence" value="ECO:0007669"/>
    <property type="project" value="UniProtKB-UniRule"/>
</dbReference>
<organism evidence="17 18">
    <name type="scientific">Candidatus Desantisbacteria bacterium CG_4_10_14_0_8_um_filter_48_22</name>
    <dbReference type="NCBI Taxonomy" id="1974543"/>
    <lineage>
        <taxon>Bacteria</taxon>
        <taxon>Candidatus Desantisiibacteriota</taxon>
    </lineage>
</organism>
<dbReference type="GO" id="GO:0004176">
    <property type="term" value="F:ATP-dependent peptidase activity"/>
    <property type="evidence" value="ECO:0007669"/>
    <property type="project" value="UniProtKB-UniRule"/>
</dbReference>
<evidence type="ECO:0000256" key="4">
    <source>
        <dbReference type="ARBA" id="ARBA00022741"/>
    </source>
</evidence>
<dbReference type="InterPro" id="IPR008269">
    <property type="entry name" value="Lon_proteolytic"/>
</dbReference>
<dbReference type="AlphaFoldDB" id="A0A2M7SDT1"/>
<dbReference type="InterPro" id="IPR015947">
    <property type="entry name" value="PUA-like_sf"/>
</dbReference>
<dbReference type="CDD" id="cd19500">
    <property type="entry name" value="RecA-like_Lon"/>
    <property type="match status" value="1"/>
</dbReference>
<dbReference type="Gene3D" id="1.10.8.60">
    <property type="match status" value="1"/>
</dbReference>
<evidence type="ECO:0000256" key="5">
    <source>
        <dbReference type="ARBA" id="ARBA00022801"/>
    </source>
</evidence>
<dbReference type="NCBIfam" id="TIGR00763">
    <property type="entry name" value="lon"/>
    <property type="match status" value="1"/>
</dbReference>
<dbReference type="FunFam" id="3.40.50.300:FF:000382">
    <property type="entry name" value="Lon protease homolog 2, peroxisomal"/>
    <property type="match status" value="1"/>
</dbReference>
<comment type="subcellular location">
    <subcellularLocation>
        <location evidence="1 9 10">Cytoplasm</location>
    </subcellularLocation>
</comment>
<feature type="active site" evidence="9 11">
    <location>
        <position position="685"/>
    </location>
</feature>